<keyword evidence="2" id="KW-1185">Reference proteome</keyword>
<gene>
    <name evidence="1" type="ORF">NW762_011634</name>
</gene>
<sequence length="335" mass="37806">MHLDHKIPWEAIASHFTFVKSDPNDNYDLVALNQLSQTATLGHFSRVVFATIKEFSDTEIAKLEKGKADGNLFSDDVLNFPELFFGLGPHEENSALHNPLTASHRDLKCWQSRAGGENGTLHSTGNADLAEAVKMLIIIAAVGGDRTLRLDALSGLLRLSKHVPIADMRNLHWGHAFGVDLVASVALEVYVFLNLIEAVQSREEKQVPLLKVERLVHYLGDTALQNYDYPAQNIPHRAFWDTLGVTDITSRDLLRTPELDTGRERRVIDPLASEDDEIHQKARQDLKKYLKDCFAILYVYDVFLRRAVGANEAEEFWSSELDRIFRMLGCQPEDD</sequence>
<dbReference type="AlphaFoldDB" id="A0A9W8RQK1"/>
<dbReference type="EMBL" id="JAOQAZ010000029">
    <property type="protein sequence ID" value="KAJ4250984.1"/>
    <property type="molecule type" value="Genomic_DNA"/>
</dbReference>
<dbReference type="OrthoDB" id="3204049at2759"/>
<name>A0A9W8RQK1_9HYPO</name>
<comment type="caution">
    <text evidence="1">The sequence shown here is derived from an EMBL/GenBank/DDBJ whole genome shotgun (WGS) entry which is preliminary data.</text>
</comment>
<evidence type="ECO:0000313" key="1">
    <source>
        <dbReference type="EMBL" id="KAJ4250984.1"/>
    </source>
</evidence>
<organism evidence="1 2">
    <name type="scientific">Fusarium torreyae</name>
    <dbReference type="NCBI Taxonomy" id="1237075"/>
    <lineage>
        <taxon>Eukaryota</taxon>
        <taxon>Fungi</taxon>
        <taxon>Dikarya</taxon>
        <taxon>Ascomycota</taxon>
        <taxon>Pezizomycotina</taxon>
        <taxon>Sordariomycetes</taxon>
        <taxon>Hypocreomycetidae</taxon>
        <taxon>Hypocreales</taxon>
        <taxon>Nectriaceae</taxon>
        <taxon>Fusarium</taxon>
    </lineage>
</organism>
<proteinExistence type="predicted"/>
<dbReference type="Proteomes" id="UP001152049">
    <property type="component" value="Unassembled WGS sequence"/>
</dbReference>
<reference evidence="1" key="1">
    <citation type="submission" date="2022-09" db="EMBL/GenBank/DDBJ databases">
        <title>Fusarium specimens isolated from Avocado Roots.</title>
        <authorList>
            <person name="Stajich J."/>
            <person name="Roper C."/>
            <person name="Heimlech-Rivalta G."/>
        </authorList>
    </citation>
    <scope>NUCLEOTIDE SEQUENCE</scope>
    <source>
        <strain evidence="1">CF00136</strain>
    </source>
</reference>
<accession>A0A9W8RQK1</accession>
<evidence type="ECO:0000313" key="2">
    <source>
        <dbReference type="Proteomes" id="UP001152049"/>
    </source>
</evidence>
<protein>
    <submittedName>
        <fullName evidence="1">Uncharacterized protein</fullName>
    </submittedName>
</protein>